<accession>A0A421B5C6</accession>
<organism evidence="3 4">
    <name type="scientific">Actinokineospora cianjurensis</name>
    <dbReference type="NCBI Taxonomy" id="585224"/>
    <lineage>
        <taxon>Bacteria</taxon>
        <taxon>Bacillati</taxon>
        <taxon>Actinomycetota</taxon>
        <taxon>Actinomycetes</taxon>
        <taxon>Pseudonocardiales</taxon>
        <taxon>Pseudonocardiaceae</taxon>
        <taxon>Actinokineospora</taxon>
    </lineage>
</organism>
<name>A0A421B5C6_9PSEU</name>
<gene>
    <name evidence="3" type="ORF">CLV68_3959</name>
</gene>
<protein>
    <recommendedName>
        <fullName evidence="2">YcaO domain-containing protein</fullName>
    </recommendedName>
</protein>
<evidence type="ECO:0000259" key="2">
    <source>
        <dbReference type="PROSITE" id="PS51664"/>
    </source>
</evidence>
<feature type="domain" description="YcaO" evidence="2">
    <location>
        <begin position="362"/>
        <end position="634"/>
    </location>
</feature>
<evidence type="ECO:0000313" key="4">
    <source>
        <dbReference type="Proteomes" id="UP000282454"/>
    </source>
</evidence>
<evidence type="ECO:0000256" key="1">
    <source>
        <dbReference type="SAM" id="MobiDB-lite"/>
    </source>
</evidence>
<dbReference type="InterPro" id="IPR003776">
    <property type="entry name" value="YcaO-like_dom"/>
</dbReference>
<dbReference type="EMBL" id="RCDD01000002">
    <property type="protein sequence ID" value="RLK59470.1"/>
    <property type="molecule type" value="Genomic_DNA"/>
</dbReference>
<comment type="caution">
    <text evidence="3">The sequence shown here is derived from an EMBL/GenBank/DDBJ whole genome shotgun (WGS) entry which is preliminary data.</text>
</comment>
<dbReference type="PROSITE" id="PS51664">
    <property type="entry name" value="YCAO"/>
    <property type="match status" value="1"/>
</dbReference>
<sequence>MVLVLRPDAYVAETPNGAFVLTNSGSYTFTGHTIFALLTTIKPYINGEYTLDQLAARINKRAREVAVKLLTGMLDLDIVRDIERLKIQSSQPEVRFIEYFQDDAARTYSEYCSMSALIIGRSPLAQAVEAACRLSGLRTRSVDQTEDREAAPMDSAAMDDVIFVVGGEPDYHSKVEEELSCDHDGVLVHATTIGEAWFCCIGKADEAVWASVTQRLAARRAPAQAPRASPEGRPDDHAVRVLAAQLVHNAFRLITTPSAARGGVNRVDQATLASEPISYLRHPYTLPAQPRTATQFAHRIATLAASPELDEEAFSRHAVSCTGEWTGVFGLPTEREFAQTPLCVCQIEVSATTGGSTSHVTGAGLDFAAARYQASLRAFASYGSTIFDPRQMLDINEQPLVQRAEGLDLITEDLQSGRLAGFVWAYNLATSRPMLLDAVRAFPNTDEGSHLGSAAAAYSWKAAISAALISQCHRMTLLEQTGSAPELDITNIPPNSQLEHYRVILSKIGPVVVRDITGSLEVPTVICLLKGVHLGSGSGLSYLDAVTAAMEEALLSYQASANQQPEYAPPTAPTAPQASRSRLPFPVDRPRTVDSVIQTLHRSGHTPLVVPLDHDPEVAAIMPYLVRVVLSDGR</sequence>
<dbReference type="RefSeq" id="WP_147460070.1">
    <property type="nucleotide sequence ID" value="NZ_RCDD01000002.1"/>
</dbReference>
<keyword evidence="4" id="KW-1185">Reference proteome</keyword>
<feature type="region of interest" description="Disordered" evidence="1">
    <location>
        <begin position="561"/>
        <end position="585"/>
    </location>
</feature>
<dbReference type="AlphaFoldDB" id="A0A421B5C6"/>
<evidence type="ECO:0000313" key="3">
    <source>
        <dbReference type="EMBL" id="RLK59470.1"/>
    </source>
</evidence>
<proteinExistence type="predicted"/>
<reference evidence="3 4" key="1">
    <citation type="submission" date="2018-10" db="EMBL/GenBank/DDBJ databases">
        <title>Genomic Encyclopedia of Archaeal and Bacterial Type Strains, Phase II (KMG-II): from individual species to whole genera.</title>
        <authorList>
            <person name="Goeker M."/>
        </authorList>
    </citation>
    <scope>NUCLEOTIDE SEQUENCE [LARGE SCALE GENOMIC DNA]</scope>
    <source>
        <strain evidence="3 4">DSM 45657</strain>
    </source>
</reference>
<dbReference type="Proteomes" id="UP000282454">
    <property type="component" value="Unassembled WGS sequence"/>
</dbReference>
<dbReference type="OrthoDB" id="4219774at2"/>